<keyword evidence="3" id="KW-1185">Reference proteome</keyword>
<protein>
    <recommendedName>
        <fullName evidence="4">Tyr recombinase domain-containing protein</fullName>
    </recommendedName>
</protein>
<dbReference type="RefSeq" id="XP_002771744.1">
    <property type="nucleotide sequence ID" value="XM_002771698.1"/>
</dbReference>
<accession>C5LI25</accession>
<evidence type="ECO:0000313" key="3">
    <source>
        <dbReference type="Proteomes" id="UP000007800"/>
    </source>
</evidence>
<dbReference type="Proteomes" id="UP000007800">
    <property type="component" value="Unassembled WGS sequence"/>
</dbReference>
<dbReference type="InParanoid" id="C5LI25"/>
<dbReference type="GO" id="GO:0015074">
    <property type="term" value="P:DNA integration"/>
    <property type="evidence" value="ECO:0007669"/>
    <property type="project" value="InterPro"/>
</dbReference>
<sequence length="348" mass="40134">MDDNPRDKRLTHLKIFATQQPAEGSERMKELNEALRAEPIRESTRKQYETPNKYYEEICGRPVNGERLQTFIRALLSFDDPQLTYETICKYVSGVQTFSQIRGEAKLTETERQHVKRALDAVKRIREGQGRKRKQAPVMDDELIDSLIRMPTVLGSDNDQIKTLTLFTVATVCRLDETYGLNGNDIELIETPGRLRLKIKLMNPKTEDGPTYKEIDCDDHWEMQGKQQDACGVKWCAAHEIARRKIALKNDRFRLFPKIQKNNYARKLRALVDSQFPGMGDRWSIQNVTGHSLRRTGSTLLKLCDVPEKEVQAAGKWKSDAWLSYTAQAMEIRSRKHAKMIMGDKRCS</sequence>
<dbReference type="InterPro" id="IPR013762">
    <property type="entry name" value="Integrase-like_cat_sf"/>
</dbReference>
<dbReference type="OrthoDB" id="465538at2759"/>
<dbReference type="EMBL" id="GG682187">
    <property type="protein sequence ID" value="EER03560.1"/>
    <property type="molecule type" value="Genomic_DNA"/>
</dbReference>
<dbReference type="InterPro" id="IPR011010">
    <property type="entry name" value="DNA_brk_join_enz"/>
</dbReference>
<evidence type="ECO:0000256" key="1">
    <source>
        <dbReference type="ARBA" id="ARBA00023172"/>
    </source>
</evidence>
<dbReference type="GO" id="GO:0006310">
    <property type="term" value="P:DNA recombination"/>
    <property type="evidence" value="ECO:0007669"/>
    <property type="project" value="UniProtKB-KW"/>
</dbReference>
<keyword evidence="1" id="KW-0233">DNA recombination</keyword>
<proteinExistence type="predicted"/>
<reference evidence="2 3" key="1">
    <citation type="submission" date="2008-07" db="EMBL/GenBank/DDBJ databases">
        <authorList>
            <person name="El-Sayed N."/>
            <person name="Caler E."/>
            <person name="Inman J."/>
            <person name="Amedeo P."/>
            <person name="Hass B."/>
            <person name="Wortman J."/>
        </authorList>
    </citation>
    <scope>NUCLEOTIDE SEQUENCE [LARGE SCALE GENOMIC DNA]</scope>
    <source>
        <strain evidence="3">ATCC 50983 / TXsc</strain>
    </source>
</reference>
<evidence type="ECO:0008006" key="4">
    <source>
        <dbReference type="Google" id="ProtNLM"/>
    </source>
</evidence>
<gene>
    <name evidence="2" type="ORF">Pmar_PMAR026235</name>
</gene>
<name>C5LI25_PERM5</name>
<dbReference type="Gene3D" id="1.10.443.10">
    <property type="entry name" value="Intergrase catalytic core"/>
    <property type="match status" value="1"/>
</dbReference>
<dbReference type="GO" id="GO:0003677">
    <property type="term" value="F:DNA binding"/>
    <property type="evidence" value="ECO:0007669"/>
    <property type="project" value="InterPro"/>
</dbReference>
<organism evidence="3">
    <name type="scientific">Perkinsus marinus (strain ATCC 50983 / TXsc)</name>
    <dbReference type="NCBI Taxonomy" id="423536"/>
    <lineage>
        <taxon>Eukaryota</taxon>
        <taxon>Sar</taxon>
        <taxon>Alveolata</taxon>
        <taxon>Perkinsozoa</taxon>
        <taxon>Perkinsea</taxon>
        <taxon>Perkinsida</taxon>
        <taxon>Perkinsidae</taxon>
        <taxon>Perkinsus</taxon>
    </lineage>
</organism>
<evidence type="ECO:0000313" key="2">
    <source>
        <dbReference type="EMBL" id="EER03560.1"/>
    </source>
</evidence>
<dbReference type="AlphaFoldDB" id="C5LI25"/>
<dbReference type="SUPFAM" id="SSF56349">
    <property type="entry name" value="DNA breaking-rejoining enzymes"/>
    <property type="match status" value="1"/>
</dbReference>
<dbReference type="OMA" id="DAIKCIC"/>
<dbReference type="GeneID" id="9047881"/>